<accession>J3MDW4</accession>
<dbReference type="AlphaFoldDB" id="J3MDW4"/>
<dbReference type="EnsemblPlants" id="OB06G22080.1">
    <property type="protein sequence ID" value="OB06G22080.1"/>
    <property type="gene ID" value="OB06G22080"/>
</dbReference>
<sequence length="64" mass="7053">MTGSFATSTTLPNLDQVGLIAALNQLSVHNPNPWVLDTSATSHMFCTNDILVTRLSNSHLYYCR</sequence>
<evidence type="ECO:0000313" key="2">
    <source>
        <dbReference type="Proteomes" id="UP000006038"/>
    </source>
</evidence>
<protein>
    <submittedName>
        <fullName evidence="1">Uncharacterized protein</fullName>
    </submittedName>
</protein>
<proteinExistence type="predicted"/>
<name>J3MDW4_ORYBR</name>
<reference evidence="1" key="2">
    <citation type="submission" date="2013-04" db="UniProtKB">
        <authorList>
            <consortium name="EnsemblPlants"/>
        </authorList>
    </citation>
    <scope>IDENTIFICATION</scope>
</reference>
<dbReference type="Gramene" id="OB06G22080.1">
    <property type="protein sequence ID" value="OB06G22080.1"/>
    <property type="gene ID" value="OB06G22080"/>
</dbReference>
<reference evidence="1" key="1">
    <citation type="journal article" date="2013" name="Nat. Commun.">
        <title>Whole-genome sequencing of Oryza brachyantha reveals mechanisms underlying Oryza genome evolution.</title>
        <authorList>
            <person name="Chen J."/>
            <person name="Huang Q."/>
            <person name="Gao D."/>
            <person name="Wang J."/>
            <person name="Lang Y."/>
            <person name="Liu T."/>
            <person name="Li B."/>
            <person name="Bai Z."/>
            <person name="Luis Goicoechea J."/>
            <person name="Liang C."/>
            <person name="Chen C."/>
            <person name="Zhang W."/>
            <person name="Sun S."/>
            <person name="Liao Y."/>
            <person name="Zhang X."/>
            <person name="Yang L."/>
            <person name="Song C."/>
            <person name="Wang M."/>
            <person name="Shi J."/>
            <person name="Liu G."/>
            <person name="Liu J."/>
            <person name="Zhou H."/>
            <person name="Zhou W."/>
            <person name="Yu Q."/>
            <person name="An N."/>
            <person name="Chen Y."/>
            <person name="Cai Q."/>
            <person name="Wang B."/>
            <person name="Liu B."/>
            <person name="Min J."/>
            <person name="Huang Y."/>
            <person name="Wu H."/>
            <person name="Li Z."/>
            <person name="Zhang Y."/>
            <person name="Yin Y."/>
            <person name="Song W."/>
            <person name="Jiang J."/>
            <person name="Jackson S.A."/>
            <person name="Wing R.A."/>
            <person name="Wang J."/>
            <person name="Chen M."/>
        </authorList>
    </citation>
    <scope>NUCLEOTIDE SEQUENCE [LARGE SCALE GENOMIC DNA]</scope>
    <source>
        <strain evidence="1">cv. IRGC 101232</strain>
    </source>
</reference>
<organism evidence="1">
    <name type="scientific">Oryza brachyantha</name>
    <name type="common">malo sina</name>
    <dbReference type="NCBI Taxonomy" id="4533"/>
    <lineage>
        <taxon>Eukaryota</taxon>
        <taxon>Viridiplantae</taxon>
        <taxon>Streptophyta</taxon>
        <taxon>Embryophyta</taxon>
        <taxon>Tracheophyta</taxon>
        <taxon>Spermatophyta</taxon>
        <taxon>Magnoliopsida</taxon>
        <taxon>Liliopsida</taxon>
        <taxon>Poales</taxon>
        <taxon>Poaceae</taxon>
        <taxon>BOP clade</taxon>
        <taxon>Oryzoideae</taxon>
        <taxon>Oryzeae</taxon>
        <taxon>Oryzinae</taxon>
        <taxon>Oryza</taxon>
    </lineage>
</organism>
<evidence type="ECO:0000313" key="1">
    <source>
        <dbReference type="EnsemblPlants" id="OB06G22080.1"/>
    </source>
</evidence>
<keyword evidence="2" id="KW-1185">Reference proteome</keyword>
<dbReference type="HOGENOM" id="CLU_2871237_0_0_1"/>
<dbReference type="Proteomes" id="UP000006038">
    <property type="component" value="Chromosome 6"/>
</dbReference>